<protein>
    <submittedName>
        <fullName evidence="1">Uncharacterized protein</fullName>
    </submittedName>
</protein>
<comment type="caution">
    <text evidence="1">The sequence shown here is derived from an EMBL/GenBank/DDBJ whole genome shotgun (WGS) entry which is preliminary data.</text>
</comment>
<keyword evidence="2" id="KW-1185">Reference proteome</keyword>
<name>A0ACB8SGM8_9AGAM</name>
<evidence type="ECO:0000313" key="2">
    <source>
        <dbReference type="Proteomes" id="UP000814140"/>
    </source>
</evidence>
<sequence>MSLSFKKVHTNTLHKILSHVRPSRASATTGDHSQPRDRASTETRDDSDHTLITRPFPPTSTMHDSGFVTFPPGSPGRNNTRLRSAEPLVQLPESLRSEESARAALTLFRTVLEEQVNRRRRALQYHGRMERDSEAWHQQLESLEVDFARAQALVDAVRFHLKKHGFDNVVAQEDADPWRMERGEESIDDEDEDELEGHGECEGEGEDDLASRVYVLLTVGRPRVPSILFPFFSRISALHACILISYSSDGLARFGHVLEALDMLLGSPNLARARE</sequence>
<gene>
    <name evidence="1" type="ORF">BV25DRAFT_1842984</name>
</gene>
<dbReference type="Proteomes" id="UP000814140">
    <property type="component" value="Unassembled WGS sequence"/>
</dbReference>
<evidence type="ECO:0000313" key="1">
    <source>
        <dbReference type="EMBL" id="KAI0055413.1"/>
    </source>
</evidence>
<accession>A0ACB8SGM8</accession>
<reference evidence="1" key="1">
    <citation type="submission" date="2021-03" db="EMBL/GenBank/DDBJ databases">
        <authorList>
            <consortium name="DOE Joint Genome Institute"/>
            <person name="Ahrendt S."/>
            <person name="Looney B.P."/>
            <person name="Miyauchi S."/>
            <person name="Morin E."/>
            <person name="Drula E."/>
            <person name="Courty P.E."/>
            <person name="Chicoki N."/>
            <person name="Fauchery L."/>
            <person name="Kohler A."/>
            <person name="Kuo A."/>
            <person name="Labutti K."/>
            <person name="Pangilinan J."/>
            <person name="Lipzen A."/>
            <person name="Riley R."/>
            <person name="Andreopoulos W."/>
            <person name="He G."/>
            <person name="Johnson J."/>
            <person name="Barry K.W."/>
            <person name="Grigoriev I.V."/>
            <person name="Nagy L."/>
            <person name="Hibbett D."/>
            <person name="Henrissat B."/>
            <person name="Matheny P.B."/>
            <person name="Labbe J."/>
            <person name="Martin F."/>
        </authorList>
    </citation>
    <scope>NUCLEOTIDE SEQUENCE</scope>
    <source>
        <strain evidence="1">HHB10654</strain>
    </source>
</reference>
<dbReference type="EMBL" id="MU277293">
    <property type="protein sequence ID" value="KAI0055413.1"/>
    <property type="molecule type" value="Genomic_DNA"/>
</dbReference>
<reference evidence="1" key="2">
    <citation type="journal article" date="2022" name="New Phytol.">
        <title>Evolutionary transition to the ectomycorrhizal habit in the genomes of a hyperdiverse lineage of mushroom-forming fungi.</title>
        <authorList>
            <person name="Looney B."/>
            <person name="Miyauchi S."/>
            <person name="Morin E."/>
            <person name="Drula E."/>
            <person name="Courty P.E."/>
            <person name="Kohler A."/>
            <person name="Kuo A."/>
            <person name="LaButti K."/>
            <person name="Pangilinan J."/>
            <person name="Lipzen A."/>
            <person name="Riley R."/>
            <person name="Andreopoulos W."/>
            <person name="He G."/>
            <person name="Johnson J."/>
            <person name="Nolan M."/>
            <person name="Tritt A."/>
            <person name="Barry K.W."/>
            <person name="Grigoriev I.V."/>
            <person name="Nagy L.G."/>
            <person name="Hibbett D."/>
            <person name="Henrissat B."/>
            <person name="Matheny P.B."/>
            <person name="Labbe J."/>
            <person name="Martin F.M."/>
        </authorList>
    </citation>
    <scope>NUCLEOTIDE SEQUENCE</scope>
    <source>
        <strain evidence="1">HHB10654</strain>
    </source>
</reference>
<organism evidence="1 2">
    <name type="scientific">Artomyces pyxidatus</name>
    <dbReference type="NCBI Taxonomy" id="48021"/>
    <lineage>
        <taxon>Eukaryota</taxon>
        <taxon>Fungi</taxon>
        <taxon>Dikarya</taxon>
        <taxon>Basidiomycota</taxon>
        <taxon>Agaricomycotina</taxon>
        <taxon>Agaricomycetes</taxon>
        <taxon>Russulales</taxon>
        <taxon>Auriscalpiaceae</taxon>
        <taxon>Artomyces</taxon>
    </lineage>
</organism>
<proteinExistence type="predicted"/>